<comment type="caution">
    <text evidence="1">The sequence shown here is derived from an EMBL/GenBank/DDBJ whole genome shotgun (WGS) entry which is preliminary data.</text>
</comment>
<dbReference type="EMBL" id="JABSTR010000007">
    <property type="protein sequence ID" value="KAH9375308.1"/>
    <property type="molecule type" value="Genomic_DNA"/>
</dbReference>
<protein>
    <submittedName>
        <fullName evidence="1">Uncharacterized protein</fullName>
    </submittedName>
</protein>
<keyword evidence="2" id="KW-1185">Reference proteome</keyword>
<accession>A0A9J6GMB2</accession>
<dbReference type="OMA" id="KLRCRNT"/>
<organism evidence="1 2">
    <name type="scientific">Haemaphysalis longicornis</name>
    <name type="common">Bush tick</name>
    <dbReference type="NCBI Taxonomy" id="44386"/>
    <lineage>
        <taxon>Eukaryota</taxon>
        <taxon>Metazoa</taxon>
        <taxon>Ecdysozoa</taxon>
        <taxon>Arthropoda</taxon>
        <taxon>Chelicerata</taxon>
        <taxon>Arachnida</taxon>
        <taxon>Acari</taxon>
        <taxon>Parasitiformes</taxon>
        <taxon>Ixodida</taxon>
        <taxon>Ixodoidea</taxon>
        <taxon>Ixodidae</taxon>
        <taxon>Haemaphysalinae</taxon>
        <taxon>Haemaphysalis</taxon>
    </lineage>
</organism>
<dbReference type="AlphaFoldDB" id="A0A9J6GMB2"/>
<reference evidence="1 2" key="1">
    <citation type="journal article" date="2020" name="Cell">
        <title>Large-Scale Comparative Analyses of Tick Genomes Elucidate Their Genetic Diversity and Vector Capacities.</title>
        <authorList>
            <consortium name="Tick Genome and Microbiome Consortium (TIGMIC)"/>
            <person name="Jia N."/>
            <person name="Wang J."/>
            <person name="Shi W."/>
            <person name="Du L."/>
            <person name="Sun Y."/>
            <person name="Zhan W."/>
            <person name="Jiang J.F."/>
            <person name="Wang Q."/>
            <person name="Zhang B."/>
            <person name="Ji P."/>
            <person name="Bell-Sakyi L."/>
            <person name="Cui X.M."/>
            <person name="Yuan T.T."/>
            <person name="Jiang B.G."/>
            <person name="Yang W.F."/>
            <person name="Lam T.T."/>
            <person name="Chang Q.C."/>
            <person name="Ding S.J."/>
            <person name="Wang X.J."/>
            <person name="Zhu J.G."/>
            <person name="Ruan X.D."/>
            <person name="Zhao L."/>
            <person name="Wei J.T."/>
            <person name="Ye R.Z."/>
            <person name="Que T.C."/>
            <person name="Du C.H."/>
            <person name="Zhou Y.H."/>
            <person name="Cheng J.X."/>
            <person name="Dai P.F."/>
            <person name="Guo W.B."/>
            <person name="Han X.H."/>
            <person name="Huang E.J."/>
            <person name="Li L.F."/>
            <person name="Wei W."/>
            <person name="Gao Y.C."/>
            <person name="Liu J.Z."/>
            <person name="Shao H.Z."/>
            <person name="Wang X."/>
            <person name="Wang C.C."/>
            <person name="Yang T.C."/>
            <person name="Huo Q.B."/>
            <person name="Li W."/>
            <person name="Chen H.Y."/>
            <person name="Chen S.E."/>
            <person name="Zhou L.G."/>
            <person name="Ni X.B."/>
            <person name="Tian J.H."/>
            <person name="Sheng Y."/>
            <person name="Liu T."/>
            <person name="Pan Y.S."/>
            <person name="Xia L.Y."/>
            <person name="Li J."/>
            <person name="Zhao F."/>
            <person name="Cao W.C."/>
        </authorList>
    </citation>
    <scope>NUCLEOTIDE SEQUENCE [LARGE SCALE GENOMIC DNA]</scope>
    <source>
        <strain evidence="1">HaeL-2018</strain>
    </source>
</reference>
<evidence type="ECO:0000313" key="1">
    <source>
        <dbReference type="EMBL" id="KAH9375308.1"/>
    </source>
</evidence>
<dbReference type="Proteomes" id="UP000821853">
    <property type="component" value="Chromosome 5"/>
</dbReference>
<sequence>MLLKLRCRNTLQNYIGSSWGETGVNNLIQARLKFELDKLDAPQSKTCSLIVDETRIKPKLKHNKEQD</sequence>
<proteinExistence type="predicted"/>
<name>A0A9J6GMB2_HAELO</name>
<dbReference type="VEuPathDB" id="VectorBase:HLOH_042709"/>
<gene>
    <name evidence="1" type="ORF">HPB48_009176</name>
</gene>
<evidence type="ECO:0000313" key="2">
    <source>
        <dbReference type="Proteomes" id="UP000821853"/>
    </source>
</evidence>